<sequence>MRGGSKSAKNRRRCRWGATTRANKRALFCLDLIVFHVVLATPLYQCCSDSTLIPHPSLLCFGDGSTECFLRARQVAVPACTISIDPAHLSSTASLLSAVRIMRMKECFVDEDCYLPAWYRGAWLMISHHGRF</sequence>
<proteinExistence type="predicted"/>
<name>A0ACB8RVA9_9AGAM</name>
<organism evidence="1 2">
    <name type="scientific">Auriscalpium vulgare</name>
    <dbReference type="NCBI Taxonomy" id="40419"/>
    <lineage>
        <taxon>Eukaryota</taxon>
        <taxon>Fungi</taxon>
        <taxon>Dikarya</taxon>
        <taxon>Basidiomycota</taxon>
        <taxon>Agaricomycotina</taxon>
        <taxon>Agaricomycetes</taxon>
        <taxon>Russulales</taxon>
        <taxon>Auriscalpiaceae</taxon>
        <taxon>Auriscalpium</taxon>
    </lineage>
</organism>
<protein>
    <submittedName>
        <fullName evidence="1">Uncharacterized protein</fullName>
    </submittedName>
</protein>
<keyword evidence="2" id="KW-1185">Reference proteome</keyword>
<evidence type="ECO:0000313" key="2">
    <source>
        <dbReference type="Proteomes" id="UP000814033"/>
    </source>
</evidence>
<accession>A0ACB8RVA9</accession>
<reference evidence="1" key="1">
    <citation type="submission" date="2021-02" db="EMBL/GenBank/DDBJ databases">
        <authorList>
            <consortium name="DOE Joint Genome Institute"/>
            <person name="Ahrendt S."/>
            <person name="Looney B.P."/>
            <person name="Miyauchi S."/>
            <person name="Morin E."/>
            <person name="Drula E."/>
            <person name="Courty P.E."/>
            <person name="Chicoki N."/>
            <person name="Fauchery L."/>
            <person name="Kohler A."/>
            <person name="Kuo A."/>
            <person name="Labutti K."/>
            <person name="Pangilinan J."/>
            <person name="Lipzen A."/>
            <person name="Riley R."/>
            <person name="Andreopoulos W."/>
            <person name="He G."/>
            <person name="Johnson J."/>
            <person name="Barry K.W."/>
            <person name="Grigoriev I.V."/>
            <person name="Nagy L."/>
            <person name="Hibbett D."/>
            <person name="Henrissat B."/>
            <person name="Matheny P.B."/>
            <person name="Labbe J."/>
            <person name="Martin F."/>
        </authorList>
    </citation>
    <scope>NUCLEOTIDE SEQUENCE</scope>
    <source>
        <strain evidence="1">FP105234-sp</strain>
    </source>
</reference>
<dbReference type="EMBL" id="MU275902">
    <property type="protein sequence ID" value="KAI0047565.1"/>
    <property type="molecule type" value="Genomic_DNA"/>
</dbReference>
<reference evidence="1" key="2">
    <citation type="journal article" date="2022" name="New Phytol.">
        <title>Evolutionary transition to the ectomycorrhizal habit in the genomes of a hyperdiverse lineage of mushroom-forming fungi.</title>
        <authorList>
            <person name="Looney B."/>
            <person name="Miyauchi S."/>
            <person name="Morin E."/>
            <person name="Drula E."/>
            <person name="Courty P.E."/>
            <person name="Kohler A."/>
            <person name="Kuo A."/>
            <person name="LaButti K."/>
            <person name="Pangilinan J."/>
            <person name="Lipzen A."/>
            <person name="Riley R."/>
            <person name="Andreopoulos W."/>
            <person name="He G."/>
            <person name="Johnson J."/>
            <person name="Nolan M."/>
            <person name="Tritt A."/>
            <person name="Barry K.W."/>
            <person name="Grigoriev I.V."/>
            <person name="Nagy L.G."/>
            <person name="Hibbett D."/>
            <person name="Henrissat B."/>
            <person name="Matheny P.B."/>
            <person name="Labbe J."/>
            <person name="Martin F.M."/>
        </authorList>
    </citation>
    <scope>NUCLEOTIDE SEQUENCE</scope>
    <source>
        <strain evidence="1">FP105234-sp</strain>
    </source>
</reference>
<gene>
    <name evidence="1" type="ORF">FA95DRAFT_1215503</name>
</gene>
<dbReference type="Proteomes" id="UP000814033">
    <property type="component" value="Unassembled WGS sequence"/>
</dbReference>
<evidence type="ECO:0000313" key="1">
    <source>
        <dbReference type="EMBL" id="KAI0047565.1"/>
    </source>
</evidence>
<comment type="caution">
    <text evidence="1">The sequence shown here is derived from an EMBL/GenBank/DDBJ whole genome shotgun (WGS) entry which is preliminary data.</text>
</comment>